<organism evidence="1 2">
    <name type="scientific">Acetohalobium arabaticum (strain ATCC 49924 / DSM 5501 / Z-7288)</name>
    <dbReference type="NCBI Taxonomy" id="574087"/>
    <lineage>
        <taxon>Bacteria</taxon>
        <taxon>Bacillati</taxon>
        <taxon>Bacillota</taxon>
        <taxon>Clostridia</taxon>
        <taxon>Halanaerobiales</taxon>
        <taxon>Halobacteroidaceae</taxon>
        <taxon>Acetohalobium</taxon>
    </lineage>
</organism>
<dbReference type="EMBL" id="CP002105">
    <property type="protein sequence ID" value="ADL13518.1"/>
    <property type="molecule type" value="Genomic_DNA"/>
</dbReference>
<name>D9QT18_ACEAZ</name>
<dbReference type="RefSeq" id="WP_013278963.1">
    <property type="nucleotide sequence ID" value="NC_014378.1"/>
</dbReference>
<reference evidence="1 2" key="1">
    <citation type="journal article" date="2010" name="Stand. Genomic Sci.">
        <title>Complete genome sequence of Acetohalobium arabaticum type strain (Z-7288).</title>
        <authorList>
            <person name="Sikorski J."/>
            <person name="Lapidus A."/>
            <person name="Chertkov O."/>
            <person name="Lucas S."/>
            <person name="Copeland A."/>
            <person name="Glavina Del Rio T."/>
            <person name="Nolan M."/>
            <person name="Tice H."/>
            <person name="Cheng J.F."/>
            <person name="Han C."/>
            <person name="Brambilla E."/>
            <person name="Pitluck S."/>
            <person name="Liolios K."/>
            <person name="Ivanova N."/>
            <person name="Mavromatis K."/>
            <person name="Mikhailova N."/>
            <person name="Pati A."/>
            <person name="Bruce D."/>
            <person name="Detter C."/>
            <person name="Tapia R."/>
            <person name="Goodwin L."/>
            <person name="Chen A."/>
            <person name="Palaniappan K."/>
            <person name="Land M."/>
            <person name="Hauser L."/>
            <person name="Chang Y.J."/>
            <person name="Jeffries C.D."/>
            <person name="Rohde M."/>
            <person name="Goker M."/>
            <person name="Spring S."/>
            <person name="Woyke T."/>
            <person name="Bristow J."/>
            <person name="Eisen J.A."/>
            <person name="Markowitz V."/>
            <person name="Hugenholtz P."/>
            <person name="Kyrpides N.C."/>
            <person name="Klenk H.P."/>
        </authorList>
    </citation>
    <scope>NUCLEOTIDE SEQUENCE [LARGE SCALE GENOMIC DNA]</scope>
    <source>
        <strain evidence="2">ATCC 49924 / DSM 5501 / Z-7288</strain>
    </source>
</reference>
<sequence>MDKLLIVLDDKAQDWLNDIYQSENPQQALEFVLEEIAPQKKKKLHCWDGKNRQRGLKA</sequence>
<accession>D9QT18</accession>
<dbReference type="KEGG" id="aar:Acear_2023"/>
<dbReference type="STRING" id="574087.Acear_2023"/>
<keyword evidence="2" id="KW-1185">Reference proteome</keyword>
<proteinExistence type="predicted"/>
<dbReference type="Proteomes" id="UP000001661">
    <property type="component" value="Chromosome"/>
</dbReference>
<dbReference type="HOGENOM" id="CLU_3075617_0_0_9"/>
<protein>
    <submittedName>
        <fullName evidence="1">Uncharacterized protein</fullName>
    </submittedName>
</protein>
<evidence type="ECO:0000313" key="2">
    <source>
        <dbReference type="Proteomes" id="UP000001661"/>
    </source>
</evidence>
<gene>
    <name evidence="1" type="ordered locus">Acear_2023</name>
</gene>
<evidence type="ECO:0000313" key="1">
    <source>
        <dbReference type="EMBL" id="ADL13518.1"/>
    </source>
</evidence>
<dbReference type="AlphaFoldDB" id="D9QT18"/>